<protein>
    <submittedName>
        <fullName evidence="1">Uncharacterized protein</fullName>
    </submittedName>
</protein>
<name>A0A5C5UCI6_9GAMM</name>
<dbReference type="EMBL" id="VOHK01000001">
    <property type="protein sequence ID" value="TWT23598.1"/>
    <property type="molecule type" value="Genomic_DNA"/>
</dbReference>
<sequence length="132" mass="13862">MAIDTTPTLSSDESTPDIPGLSDLLVSAYRFKDPERVMNAAENVRQPILNGIRGMGTLLWWASQHESFGATDFSRSAIGDVGLLLELLGDMADATSIIGINASTTHGINEAAARAGSDKGEFVSVPVVGSAR</sequence>
<keyword evidence="2" id="KW-1185">Reference proteome</keyword>
<evidence type="ECO:0000313" key="1">
    <source>
        <dbReference type="EMBL" id="TWT23598.1"/>
    </source>
</evidence>
<reference evidence="1 2" key="1">
    <citation type="journal article" date="2008" name="Int. J. Syst. Evol. Microbiol.">
        <title>Luteimonas marina sp. nov., isolated from seawater.</title>
        <authorList>
            <person name="Baik K.S."/>
            <person name="Park S.C."/>
            <person name="Kim M.S."/>
            <person name="Kim E.M."/>
            <person name="Park C."/>
            <person name="Chun J."/>
            <person name="Seong C.N."/>
        </authorList>
    </citation>
    <scope>NUCLEOTIDE SEQUENCE [LARGE SCALE GENOMIC DNA]</scope>
    <source>
        <strain evidence="1 2">FR1330</strain>
    </source>
</reference>
<accession>A0A5C5UCI6</accession>
<dbReference type="RefSeq" id="WP_146384870.1">
    <property type="nucleotide sequence ID" value="NZ_VOHK01000001.1"/>
</dbReference>
<organism evidence="1 2">
    <name type="scientific">Luteimonas marina</name>
    <dbReference type="NCBI Taxonomy" id="488485"/>
    <lineage>
        <taxon>Bacteria</taxon>
        <taxon>Pseudomonadati</taxon>
        <taxon>Pseudomonadota</taxon>
        <taxon>Gammaproteobacteria</taxon>
        <taxon>Lysobacterales</taxon>
        <taxon>Lysobacteraceae</taxon>
        <taxon>Luteimonas</taxon>
    </lineage>
</organism>
<evidence type="ECO:0000313" key="2">
    <source>
        <dbReference type="Proteomes" id="UP000319980"/>
    </source>
</evidence>
<dbReference type="AlphaFoldDB" id="A0A5C5UCI6"/>
<proteinExistence type="predicted"/>
<comment type="caution">
    <text evidence="1">The sequence shown here is derived from an EMBL/GenBank/DDBJ whole genome shotgun (WGS) entry which is preliminary data.</text>
</comment>
<gene>
    <name evidence="1" type="ORF">FQY83_02925</name>
</gene>
<dbReference type="Proteomes" id="UP000319980">
    <property type="component" value="Unassembled WGS sequence"/>
</dbReference>